<sequence>MGHDDDWTKAGGESADPASREAALWFATLNGDDATDTDRAAFRTWLQRDPANAREYAAIERLWGGLSELPEVKQRRRAKRVAVTRRNLGKAALASVIGGGAWWAASQRPFAEHRSGKGERRNVTLADGSVVELATETALSTRFDDGERRVELHFGEAYFSVVRDVRRPFVVEAGVGAARALGTRFSVANLDGEVRVAVDEGKVEFSRGADRVLLSGGSGATMDDHGIGAVSSIDPVSEFAWRDGRLVFISARLDNVVEALNRWRSGRIILTDPTLARRPVTIIVDLERTGEALSALAGALPIRLLRLTAYVTVIMPA</sequence>
<dbReference type="EMBL" id="SIUB01000004">
    <property type="protein sequence ID" value="TBN53521.1"/>
    <property type="molecule type" value="Genomic_DNA"/>
</dbReference>
<organism evidence="3 4">
    <name type="scientific">Hansschlegelia quercus</name>
    <dbReference type="NCBI Taxonomy" id="2528245"/>
    <lineage>
        <taxon>Bacteria</taxon>
        <taxon>Pseudomonadati</taxon>
        <taxon>Pseudomonadota</taxon>
        <taxon>Alphaproteobacteria</taxon>
        <taxon>Hyphomicrobiales</taxon>
        <taxon>Methylopilaceae</taxon>
        <taxon>Hansschlegelia</taxon>
    </lineage>
</organism>
<dbReference type="InterPro" id="IPR012373">
    <property type="entry name" value="Ferrdict_sens_TM"/>
</dbReference>
<dbReference type="Pfam" id="PF04773">
    <property type="entry name" value="FecR"/>
    <property type="match status" value="1"/>
</dbReference>
<accession>A0A4Q9GJQ8</accession>
<dbReference type="AlphaFoldDB" id="A0A4Q9GJQ8"/>
<evidence type="ECO:0000313" key="4">
    <source>
        <dbReference type="Proteomes" id="UP000291613"/>
    </source>
</evidence>
<evidence type="ECO:0000259" key="1">
    <source>
        <dbReference type="Pfam" id="PF04773"/>
    </source>
</evidence>
<evidence type="ECO:0000313" key="3">
    <source>
        <dbReference type="EMBL" id="TBN53521.1"/>
    </source>
</evidence>
<dbReference type="InterPro" id="IPR006860">
    <property type="entry name" value="FecR"/>
</dbReference>
<dbReference type="GO" id="GO:0016989">
    <property type="term" value="F:sigma factor antagonist activity"/>
    <property type="evidence" value="ECO:0007669"/>
    <property type="project" value="TreeGrafter"/>
</dbReference>
<dbReference type="Gene3D" id="3.55.50.30">
    <property type="match status" value="1"/>
</dbReference>
<evidence type="ECO:0000259" key="2">
    <source>
        <dbReference type="Pfam" id="PF16220"/>
    </source>
</evidence>
<reference evidence="3 4" key="1">
    <citation type="submission" date="2019-02" db="EMBL/GenBank/DDBJ databases">
        <title>Hansschlegelia quercus sp. nov., a novel methylotrophic bacterium from buds of oak (Quercus robur L.).</title>
        <authorList>
            <person name="Agafonova N.V."/>
            <person name="Kaparullina E.N."/>
            <person name="Grouzdev D.S."/>
            <person name="Doronina N.V."/>
        </authorList>
    </citation>
    <scope>NUCLEOTIDE SEQUENCE [LARGE SCALE GENOMIC DNA]</scope>
    <source>
        <strain evidence="3 4">Dub</strain>
    </source>
</reference>
<dbReference type="Pfam" id="PF16220">
    <property type="entry name" value="DUF4880"/>
    <property type="match status" value="1"/>
</dbReference>
<dbReference type="InterPro" id="IPR032623">
    <property type="entry name" value="FecR_N"/>
</dbReference>
<keyword evidence="4" id="KW-1185">Reference proteome</keyword>
<dbReference type="Gene3D" id="2.60.120.1440">
    <property type="match status" value="1"/>
</dbReference>
<protein>
    <submittedName>
        <fullName evidence="3">FecR family protein</fullName>
    </submittedName>
</protein>
<dbReference type="OrthoDB" id="636724at2"/>
<dbReference type="PANTHER" id="PTHR30273:SF2">
    <property type="entry name" value="PROTEIN FECR"/>
    <property type="match status" value="1"/>
</dbReference>
<name>A0A4Q9GJQ8_9HYPH</name>
<comment type="caution">
    <text evidence="3">The sequence shown here is derived from an EMBL/GenBank/DDBJ whole genome shotgun (WGS) entry which is preliminary data.</text>
</comment>
<dbReference type="RefSeq" id="WP_131003577.1">
    <property type="nucleotide sequence ID" value="NZ_JBHSZR010000007.1"/>
</dbReference>
<dbReference type="PIRSF" id="PIRSF018266">
    <property type="entry name" value="FecR"/>
    <property type="match status" value="1"/>
</dbReference>
<proteinExistence type="predicted"/>
<dbReference type="PANTHER" id="PTHR30273">
    <property type="entry name" value="PERIPLASMIC SIGNAL SENSOR AND SIGMA FACTOR ACTIVATOR FECR-RELATED"/>
    <property type="match status" value="1"/>
</dbReference>
<gene>
    <name evidence="3" type="ORF">EYR15_10970</name>
</gene>
<feature type="domain" description="FecR N-terminal" evidence="2">
    <location>
        <begin position="20"/>
        <end position="62"/>
    </location>
</feature>
<dbReference type="Proteomes" id="UP000291613">
    <property type="component" value="Unassembled WGS sequence"/>
</dbReference>
<feature type="domain" description="FecR protein" evidence="1">
    <location>
        <begin position="113"/>
        <end position="204"/>
    </location>
</feature>